<organism evidence="2">
    <name type="scientific">Tanacetum cinerariifolium</name>
    <name type="common">Dalmatian daisy</name>
    <name type="synonym">Chrysanthemum cinerariifolium</name>
    <dbReference type="NCBI Taxonomy" id="118510"/>
    <lineage>
        <taxon>Eukaryota</taxon>
        <taxon>Viridiplantae</taxon>
        <taxon>Streptophyta</taxon>
        <taxon>Embryophyta</taxon>
        <taxon>Tracheophyta</taxon>
        <taxon>Spermatophyta</taxon>
        <taxon>Magnoliopsida</taxon>
        <taxon>eudicotyledons</taxon>
        <taxon>Gunneridae</taxon>
        <taxon>Pentapetalae</taxon>
        <taxon>asterids</taxon>
        <taxon>campanulids</taxon>
        <taxon>Asterales</taxon>
        <taxon>Asteraceae</taxon>
        <taxon>Asteroideae</taxon>
        <taxon>Anthemideae</taxon>
        <taxon>Anthemidinae</taxon>
        <taxon>Tanacetum</taxon>
    </lineage>
</organism>
<feature type="region of interest" description="Disordered" evidence="1">
    <location>
        <begin position="138"/>
        <end position="160"/>
    </location>
</feature>
<gene>
    <name evidence="2" type="ORF">Tci_393671</name>
</gene>
<accession>A0A699HGI5</accession>
<reference evidence="2" key="1">
    <citation type="journal article" date="2019" name="Sci. Rep.">
        <title>Draft genome of Tanacetum cinerariifolium, the natural source of mosquito coil.</title>
        <authorList>
            <person name="Yamashiro T."/>
            <person name="Shiraishi A."/>
            <person name="Satake H."/>
            <person name="Nakayama K."/>
        </authorList>
    </citation>
    <scope>NUCLEOTIDE SEQUENCE</scope>
</reference>
<name>A0A699HGI5_TANCI</name>
<sequence>MIDLFTKHNGYNIMKMIHDDLHPKKHVSYMHLNSDGETSVRLDDVAHVVEQFKHENESNVNIHRMTINDPWLNKLVRNGSFIGQTDNPNPNLQGRFLLKVKDPDDEQMQIDHNKLLAFCGRDVSQGKCAGLKVKKPKTVDDDECETSKHGSKKSNGRKALNEILSKAVKER</sequence>
<comment type="caution">
    <text evidence="2">The sequence shown here is derived from an EMBL/GenBank/DDBJ whole genome shotgun (WGS) entry which is preliminary data.</text>
</comment>
<dbReference type="EMBL" id="BKCJ010160671">
    <property type="protein sequence ID" value="GEY21697.1"/>
    <property type="molecule type" value="Genomic_DNA"/>
</dbReference>
<evidence type="ECO:0000313" key="2">
    <source>
        <dbReference type="EMBL" id="GEY21697.1"/>
    </source>
</evidence>
<proteinExistence type="predicted"/>
<evidence type="ECO:0000256" key="1">
    <source>
        <dbReference type="SAM" id="MobiDB-lite"/>
    </source>
</evidence>
<protein>
    <submittedName>
        <fullName evidence="2">Uncharacterized protein</fullName>
    </submittedName>
</protein>
<dbReference type="AlphaFoldDB" id="A0A699HGI5"/>